<dbReference type="InterPro" id="IPR025358">
    <property type="entry name" value="DUF4262"/>
</dbReference>
<accession>A0A5C7GGJ8</accession>
<dbReference type="Pfam" id="PF14081">
    <property type="entry name" value="DUF4262"/>
    <property type="match status" value="1"/>
</dbReference>
<dbReference type="RefSeq" id="WP_147767633.1">
    <property type="nucleotide sequence ID" value="NZ_VRKQ01000010.1"/>
</dbReference>
<reference evidence="1 2" key="1">
    <citation type="submission" date="2019-08" db="EMBL/GenBank/DDBJ databases">
        <title>Seonamhaeicola sediminis sp. nov., isolated from marine sediment.</title>
        <authorList>
            <person name="Cao W.R."/>
        </authorList>
    </citation>
    <scope>NUCLEOTIDE SEQUENCE [LARGE SCALE GENOMIC DNA]</scope>
    <source>
        <strain evidence="1 2">1505</strain>
    </source>
</reference>
<keyword evidence="2" id="KW-1185">Reference proteome</keyword>
<dbReference type="OrthoDB" id="9793188at2"/>
<comment type="caution">
    <text evidence="1">The sequence shown here is derived from an EMBL/GenBank/DDBJ whole genome shotgun (WGS) entry which is preliminary data.</text>
</comment>
<dbReference type="Proteomes" id="UP000321080">
    <property type="component" value="Unassembled WGS sequence"/>
</dbReference>
<protein>
    <submittedName>
        <fullName evidence="1">DUF4262 domain-containing protein</fullName>
    </submittedName>
</protein>
<organism evidence="1 2">
    <name type="scientific">Seonamhaeicola maritimus</name>
    <dbReference type="NCBI Taxonomy" id="2591822"/>
    <lineage>
        <taxon>Bacteria</taxon>
        <taxon>Pseudomonadati</taxon>
        <taxon>Bacteroidota</taxon>
        <taxon>Flavobacteriia</taxon>
        <taxon>Flavobacteriales</taxon>
        <taxon>Flavobacteriaceae</taxon>
    </lineage>
</organism>
<dbReference type="EMBL" id="VRKQ01000010">
    <property type="protein sequence ID" value="TXG36708.1"/>
    <property type="molecule type" value="Genomic_DNA"/>
</dbReference>
<evidence type="ECO:0000313" key="1">
    <source>
        <dbReference type="EMBL" id="TXG36708.1"/>
    </source>
</evidence>
<sequence>MSDEKREKYFKMVYDNIEKYGFHNTYVMEEIGFTPFGYSTGIYKNFRIPELFISGLPNGLTNTLITNYAERFKFKEIPLNKKIDDLIDRFPVYFIEVENDKLTEYTLSSFKFYENSEFNYLQLIFPDLNGFFPNEAEYDYDQEILGE</sequence>
<evidence type="ECO:0000313" key="2">
    <source>
        <dbReference type="Proteomes" id="UP000321080"/>
    </source>
</evidence>
<gene>
    <name evidence="1" type="ORF">FUA22_08995</name>
</gene>
<name>A0A5C7GGJ8_9FLAO</name>
<dbReference type="AlphaFoldDB" id="A0A5C7GGJ8"/>
<proteinExistence type="predicted"/>